<accession>A0ABU5ZHC2</accession>
<keyword evidence="2" id="KW-0227">DNA damage</keyword>
<keyword evidence="1" id="KW-0547">Nucleotide-binding</keyword>
<sequence>MAFTIKPYPEWSWSQSRDGLFRECIRKYYYYYYASHNGWLRDSDPESQAAYRLKQISNLYLLLGDAVHQMAESALKSWRDCGSLTEKSEMILGIRSRLNQAYKDSLQVKQWKAAPKKLAMLHEMYYGGGLSPQRVGQIKERIEACVDGFLSSRSLVELQGVDGIEIKEIEELNQFYISGEKIHVKLDMLYQKADGTWIIADWKTGLESDKNEQQMLLYALFLHDQYKVPYDRIEIRLEYLLSRECVTPKIAIEEVERIEAEVMDSIRQMKAYLEDPVRNIPLPKEAFPPNPGKKTCSSCSFLEICAAKTV</sequence>
<evidence type="ECO:0000256" key="1">
    <source>
        <dbReference type="ARBA" id="ARBA00022741"/>
    </source>
</evidence>
<feature type="domain" description="PD-(D/E)XK endonuclease-like" evidence="8">
    <location>
        <begin position="12"/>
        <end position="305"/>
    </location>
</feature>
<evidence type="ECO:0000256" key="2">
    <source>
        <dbReference type="ARBA" id="ARBA00022763"/>
    </source>
</evidence>
<dbReference type="RefSeq" id="WP_371754030.1">
    <property type="nucleotide sequence ID" value="NZ_JAYJLD010000011.1"/>
</dbReference>
<dbReference type="Proteomes" id="UP001310386">
    <property type="component" value="Unassembled WGS sequence"/>
</dbReference>
<evidence type="ECO:0000313" key="9">
    <source>
        <dbReference type="EMBL" id="MEB3101908.1"/>
    </source>
</evidence>
<keyword evidence="7" id="KW-0234">DNA repair</keyword>
<evidence type="ECO:0000259" key="8">
    <source>
        <dbReference type="Pfam" id="PF12705"/>
    </source>
</evidence>
<dbReference type="EMBL" id="JAYJLD010000011">
    <property type="protein sequence ID" value="MEB3101908.1"/>
    <property type="molecule type" value="Genomic_DNA"/>
</dbReference>
<evidence type="ECO:0000256" key="6">
    <source>
        <dbReference type="ARBA" id="ARBA00023125"/>
    </source>
</evidence>
<protein>
    <submittedName>
        <fullName evidence="9">PD-(D/E)XK nuclease family protein</fullName>
    </submittedName>
</protein>
<evidence type="ECO:0000256" key="5">
    <source>
        <dbReference type="ARBA" id="ARBA00022840"/>
    </source>
</evidence>
<proteinExistence type="predicted"/>
<keyword evidence="6" id="KW-0238">DNA-binding</keyword>
<name>A0ABU5ZHC2_9BACL</name>
<evidence type="ECO:0000256" key="4">
    <source>
        <dbReference type="ARBA" id="ARBA00022806"/>
    </source>
</evidence>
<keyword evidence="4" id="KW-0347">Helicase</keyword>
<keyword evidence="10" id="KW-1185">Reference proteome</keyword>
<comment type="caution">
    <text evidence="9">The sequence shown here is derived from an EMBL/GenBank/DDBJ whole genome shotgun (WGS) entry which is preliminary data.</text>
</comment>
<organism evidence="9 10">
    <name type="scientific">Ferviditalea candida</name>
    <dbReference type="NCBI Taxonomy" id="3108399"/>
    <lineage>
        <taxon>Bacteria</taxon>
        <taxon>Bacillati</taxon>
        <taxon>Bacillota</taxon>
        <taxon>Bacilli</taxon>
        <taxon>Bacillales</taxon>
        <taxon>Paenibacillaceae</taxon>
        <taxon>Ferviditalea</taxon>
    </lineage>
</organism>
<dbReference type="InterPro" id="IPR038726">
    <property type="entry name" value="PDDEXK_AddAB-type"/>
</dbReference>
<evidence type="ECO:0000313" key="10">
    <source>
        <dbReference type="Proteomes" id="UP001310386"/>
    </source>
</evidence>
<dbReference type="InterPro" id="IPR011604">
    <property type="entry name" value="PDDEXK-like_dom_sf"/>
</dbReference>
<evidence type="ECO:0000256" key="7">
    <source>
        <dbReference type="ARBA" id="ARBA00023204"/>
    </source>
</evidence>
<keyword evidence="5" id="KW-0067">ATP-binding</keyword>
<dbReference type="Pfam" id="PF12705">
    <property type="entry name" value="PDDEXK_1"/>
    <property type="match status" value="1"/>
</dbReference>
<gene>
    <name evidence="9" type="ORF">VF724_09550</name>
</gene>
<evidence type="ECO:0000256" key="3">
    <source>
        <dbReference type="ARBA" id="ARBA00022801"/>
    </source>
</evidence>
<dbReference type="Gene3D" id="3.90.320.10">
    <property type="match status" value="1"/>
</dbReference>
<keyword evidence="3" id="KW-0378">Hydrolase</keyword>
<reference evidence="9" key="1">
    <citation type="submission" date="2023-12" db="EMBL/GenBank/DDBJ databases">
        <title>Fervidustalea candida gen. nov., sp. nov., a novel member of the family Paenibacillaceae isolated from a geothermal area.</title>
        <authorList>
            <person name="Li W.-J."/>
            <person name="Jiao J.-Y."/>
            <person name="Chen Y."/>
        </authorList>
    </citation>
    <scope>NUCLEOTIDE SEQUENCE</scope>
    <source>
        <strain evidence="9">SYSU GA230002</strain>
    </source>
</reference>